<dbReference type="EMBL" id="WBUI01000005">
    <property type="protein sequence ID" value="KAB2933608.1"/>
    <property type="molecule type" value="Genomic_DNA"/>
</dbReference>
<accession>A0A833LXT6</accession>
<comment type="caution">
    <text evidence="1">The sequence shown here is derived from an EMBL/GenBank/DDBJ whole genome shotgun (WGS) entry which is preliminary data.</text>
</comment>
<evidence type="ECO:0008006" key="3">
    <source>
        <dbReference type="Google" id="ProtNLM"/>
    </source>
</evidence>
<sequence length="120" mass="13502">MQRFQIYLMCGALAALLLSSCDVREILPNDLSDPAHARYVASGDKAKDRRQFEAYIFICNDLLQPYFEGSNQRCLADPDMSPSDCDRGAFQLAVVVNCAAGLVDYHPGARRYEFNDWDSL</sequence>
<gene>
    <name evidence="1" type="ORF">F9K24_07115</name>
</gene>
<reference evidence="1 2" key="1">
    <citation type="submission" date="2019-10" db="EMBL/GenBank/DDBJ databases">
        <title>Extracellular Electron Transfer in a Candidatus Methanoperedens spp. Enrichment Culture.</title>
        <authorList>
            <person name="Berger S."/>
            <person name="Rangel Shaw D."/>
            <person name="Berben T."/>
            <person name="In 'T Zandt M."/>
            <person name="Frank J."/>
            <person name="Reimann J."/>
            <person name="Jetten M.S.M."/>
            <person name="Welte C.U."/>
        </authorList>
    </citation>
    <scope>NUCLEOTIDE SEQUENCE [LARGE SCALE GENOMIC DNA]</scope>
    <source>
        <strain evidence="1">SB12</strain>
    </source>
</reference>
<evidence type="ECO:0000313" key="2">
    <source>
        <dbReference type="Proteomes" id="UP000460298"/>
    </source>
</evidence>
<protein>
    <recommendedName>
        <fullName evidence="3">Lipoprotein</fullName>
    </recommendedName>
</protein>
<proteinExistence type="predicted"/>
<organism evidence="1 2">
    <name type="scientific">Leptonema illini</name>
    <dbReference type="NCBI Taxonomy" id="183"/>
    <lineage>
        <taxon>Bacteria</taxon>
        <taxon>Pseudomonadati</taxon>
        <taxon>Spirochaetota</taxon>
        <taxon>Spirochaetia</taxon>
        <taxon>Leptospirales</taxon>
        <taxon>Leptospiraceae</taxon>
        <taxon>Leptonema</taxon>
    </lineage>
</organism>
<dbReference type="Proteomes" id="UP000460298">
    <property type="component" value="Unassembled WGS sequence"/>
</dbReference>
<dbReference type="PROSITE" id="PS51257">
    <property type="entry name" value="PROKAR_LIPOPROTEIN"/>
    <property type="match status" value="1"/>
</dbReference>
<dbReference type="AlphaFoldDB" id="A0A833LXT6"/>
<evidence type="ECO:0000313" key="1">
    <source>
        <dbReference type="EMBL" id="KAB2933608.1"/>
    </source>
</evidence>
<name>A0A833LXT6_9LEPT</name>